<dbReference type="EMBL" id="SSTD01012952">
    <property type="protein sequence ID" value="TYK08103.1"/>
    <property type="molecule type" value="Genomic_DNA"/>
</dbReference>
<dbReference type="Proteomes" id="UP000321947">
    <property type="component" value="Unassembled WGS sequence"/>
</dbReference>
<evidence type="ECO:0000313" key="1">
    <source>
        <dbReference type="EMBL" id="KAA0048151.1"/>
    </source>
</evidence>
<evidence type="ECO:0000313" key="4">
    <source>
        <dbReference type="Proteomes" id="UP000321947"/>
    </source>
</evidence>
<reference evidence="3 4" key="1">
    <citation type="submission" date="2019-08" db="EMBL/GenBank/DDBJ databases">
        <title>Draft genome sequences of two oriental melons (Cucumis melo L. var makuwa).</title>
        <authorList>
            <person name="Kwon S.-Y."/>
        </authorList>
    </citation>
    <scope>NUCLEOTIDE SEQUENCE [LARGE SCALE GENOMIC DNA]</scope>
    <source>
        <strain evidence="4">cv. Chang Bougi</strain>
        <strain evidence="3">cv. SW 3</strain>
        <tissue evidence="2">Leaf</tissue>
    </source>
</reference>
<comment type="caution">
    <text evidence="2">The sequence shown here is derived from an EMBL/GenBank/DDBJ whole genome shotgun (WGS) entry which is preliminary data.</text>
</comment>
<dbReference type="AlphaFoldDB" id="A0A5D3C888"/>
<evidence type="ECO:0000313" key="3">
    <source>
        <dbReference type="Proteomes" id="UP000321393"/>
    </source>
</evidence>
<dbReference type="Proteomes" id="UP000321393">
    <property type="component" value="Unassembled WGS sequence"/>
</dbReference>
<dbReference type="EMBL" id="SSTE01012982">
    <property type="protein sequence ID" value="KAA0048151.1"/>
    <property type="molecule type" value="Genomic_DNA"/>
</dbReference>
<proteinExistence type="predicted"/>
<accession>A0A5D3C888</accession>
<evidence type="ECO:0000313" key="2">
    <source>
        <dbReference type="EMBL" id="TYK08103.1"/>
    </source>
</evidence>
<organism evidence="2 4">
    <name type="scientific">Cucumis melo var. makuwa</name>
    <name type="common">Oriental melon</name>
    <dbReference type="NCBI Taxonomy" id="1194695"/>
    <lineage>
        <taxon>Eukaryota</taxon>
        <taxon>Viridiplantae</taxon>
        <taxon>Streptophyta</taxon>
        <taxon>Embryophyta</taxon>
        <taxon>Tracheophyta</taxon>
        <taxon>Spermatophyta</taxon>
        <taxon>Magnoliopsida</taxon>
        <taxon>eudicotyledons</taxon>
        <taxon>Gunneridae</taxon>
        <taxon>Pentapetalae</taxon>
        <taxon>rosids</taxon>
        <taxon>fabids</taxon>
        <taxon>Cucurbitales</taxon>
        <taxon>Cucurbitaceae</taxon>
        <taxon>Benincaseae</taxon>
        <taxon>Cucumis</taxon>
    </lineage>
</organism>
<dbReference type="OrthoDB" id="1749943at2759"/>
<protein>
    <submittedName>
        <fullName evidence="2">Uncharacterized protein</fullName>
    </submittedName>
</protein>
<sequence>MLQIDLSDNHIPSLYNLPYQVILHLYVFPSFVAARNVLSQIASFVASQSATYSTSIVESAMHRCLMLRHTMAPSFRVNTDMDVDFLESLLVWKLKSMYPIRIKSLAPYISM</sequence>
<gene>
    <name evidence="2" type="ORF">E5676_scaffold265G002640</name>
    <name evidence="1" type="ORF">E6C27_scaffold63G00500</name>
</gene>
<name>A0A5D3C888_CUCMM</name>